<dbReference type="Proteomes" id="UP000255529">
    <property type="component" value="Unassembled WGS sequence"/>
</dbReference>
<proteinExistence type="predicted"/>
<name>A0A379YPG1_9GAMM</name>
<dbReference type="EMBL" id="UGYN01000002">
    <property type="protein sequence ID" value="SUI48124.1"/>
    <property type="molecule type" value="Genomic_DNA"/>
</dbReference>
<evidence type="ECO:0000313" key="1">
    <source>
        <dbReference type="EMBL" id="SUI48124.1"/>
    </source>
</evidence>
<dbReference type="Pfam" id="PF15941">
    <property type="entry name" value="FidL_like"/>
    <property type="match status" value="1"/>
</dbReference>
<dbReference type="AlphaFoldDB" id="A0A379YPG1"/>
<gene>
    <name evidence="1" type="ORF">NCTC11544_00886</name>
</gene>
<evidence type="ECO:0000313" key="2">
    <source>
        <dbReference type="Proteomes" id="UP000255529"/>
    </source>
</evidence>
<reference evidence="1 2" key="1">
    <citation type="submission" date="2018-06" db="EMBL/GenBank/DDBJ databases">
        <authorList>
            <consortium name="Pathogen Informatics"/>
            <person name="Doyle S."/>
        </authorList>
    </citation>
    <scope>NUCLEOTIDE SEQUENCE [LARGE SCALE GENOMIC DNA]</scope>
    <source>
        <strain evidence="1 2">NCTC11544</strain>
    </source>
</reference>
<sequence length="165" mass="19016">MKNILIAFNAILFFVFFSLSIRADEPFKCASQYQLLIERDNDFTSFIGRVNLFLTDDTEGFFNIIGTVKTKERSYWLSRSSYFSLSPLSRSSYFSLSPNETNKFKTMKITKVVKHSIDSTPEDIWSRDILIDSPGVEFHIEMAHLKDNAILIKSINTPHLICAKK</sequence>
<organism evidence="1 2">
    <name type="scientific">Serratia quinivorans</name>
    <dbReference type="NCBI Taxonomy" id="137545"/>
    <lineage>
        <taxon>Bacteria</taxon>
        <taxon>Pseudomonadati</taxon>
        <taxon>Pseudomonadota</taxon>
        <taxon>Gammaproteobacteria</taxon>
        <taxon>Enterobacterales</taxon>
        <taxon>Yersiniaceae</taxon>
        <taxon>Serratia</taxon>
    </lineage>
</organism>
<protein>
    <submittedName>
        <fullName evidence="1">Uncharacterized protein</fullName>
    </submittedName>
</protein>
<dbReference type="RefSeq" id="WP_115183030.1">
    <property type="nucleotide sequence ID" value="NZ_CAMKUF010000002.1"/>
</dbReference>
<dbReference type="InterPro" id="IPR031854">
    <property type="entry name" value="FidL-like"/>
</dbReference>
<accession>A0A379YPG1</accession>